<protein>
    <submittedName>
        <fullName evidence="8">Golgi proteins involved in ER retention (RER)</fullName>
    </submittedName>
</protein>
<evidence type="ECO:0000256" key="6">
    <source>
        <dbReference type="SAM" id="MobiDB-lite"/>
    </source>
</evidence>
<feature type="transmembrane region" description="Helical" evidence="7">
    <location>
        <begin position="260"/>
        <end position="277"/>
    </location>
</feature>
<sequence length="303" mass="33825">MSSPTSTPPSAGLPSGGSPPGPSTSPQPPTLPSGQQQQQPQILKPQPPPINGLPRQTPPIRQYYPHPAAHQNAAHAQQQNFYPPPQKSTKETPALAFAESAQQYNRRFQGILDRITPYSAYRWLGTAVLLFLFGLRVVLGQGWYIVAYGLSIFLLNIFLAFLQPRFDPSLDADLQEQDIEEGGEAGSQQGPRSDDLPTAGLGKKVLGLMGMNSSTLNADGEEEFKPFIRRLPEFKFWWQATRATLISLGLTTTRAADIPVFWPILVIYFITLFGLTMRRQLRHMIKYKYIPFDLGRKTTYGRK</sequence>
<feature type="region of interest" description="Disordered" evidence="6">
    <location>
        <begin position="72"/>
        <end position="91"/>
    </location>
</feature>
<dbReference type="EMBL" id="LN483157">
    <property type="protein sequence ID" value="CED83972.1"/>
    <property type="molecule type" value="Genomic_DNA"/>
</dbReference>
<dbReference type="Pfam" id="PF03248">
    <property type="entry name" value="Rer1"/>
    <property type="match status" value="1"/>
</dbReference>
<dbReference type="GO" id="GO:0006890">
    <property type="term" value="P:retrograde vesicle-mediated transport, Golgi to endoplasmic reticulum"/>
    <property type="evidence" value="ECO:0007669"/>
    <property type="project" value="TreeGrafter"/>
</dbReference>
<dbReference type="GO" id="GO:0006621">
    <property type="term" value="P:protein retention in ER lumen"/>
    <property type="evidence" value="ECO:0007669"/>
    <property type="project" value="TreeGrafter"/>
</dbReference>
<feature type="compositionally biased region" description="Low complexity" evidence="6">
    <location>
        <begin position="32"/>
        <end position="44"/>
    </location>
</feature>
<feature type="compositionally biased region" description="Pro residues" evidence="6">
    <location>
        <begin position="17"/>
        <end position="31"/>
    </location>
</feature>
<dbReference type="InterPro" id="IPR004932">
    <property type="entry name" value="Rer1"/>
</dbReference>
<evidence type="ECO:0000256" key="4">
    <source>
        <dbReference type="ARBA" id="ARBA00022989"/>
    </source>
</evidence>
<evidence type="ECO:0000256" key="2">
    <source>
        <dbReference type="ARBA" id="ARBA00006070"/>
    </source>
</evidence>
<keyword evidence="5 7" id="KW-0472">Membrane</keyword>
<evidence type="ECO:0000256" key="7">
    <source>
        <dbReference type="SAM" id="Phobius"/>
    </source>
</evidence>
<name>A0A0F7SPA9_PHARH</name>
<keyword evidence="4 7" id="KW-1133">Transmembrane helix</keyword>
<dbReference type="GO" id="GO:0000139">
    <property type="term" value="C:Golgi membrane"/>
    <property type="evidence" value="ECO:0007669"/>
    <property type="project" value="TreeGrafter"/>
</dbReference>
<comment type="similarity">
    <text evidence="2">Belongs to the RER1 family.</text>
</comment>
<dbReference type="PANTHER" id="PTHR10743:SF0">
    <property type="entry name" value="PROTEIN RER1"/>
    <property type="match status" value="1"/>
</dbReference>
<proteinExistence type="inferred from homology"/>
<reference evidence="8" key="1">
    <citation type="submission" date="2014-08" db="EMBL/GenBank/DDBJ databases">
        <authorList>
            <person name="Sharma Rahul"/>
            <person name="Thines Marco"/>
        </authorList>
    </citation>
    <scope>NUCLEOTIDE SEQUENCE</scope>
</reference>
<dbReference type="GO" id="GO:0005783">
    <property type="term" value="C:endoplasmic reticulum"/>
    <property type="evidence" value="ECO:0007669"/>
    <property type="project" value="GOC"/>
</dbReference>
<dbReference type="PANTHER" id="PTHR10743">
    <property type="entry name" value="PROTEIN RER1"/>
    <property type="match status" value="1"/>
</dbReference>
<keyword evidence="3 7" id="KW-0812">Transmembrane</keyword>
<accession>A0A0F7SPA9</accession>
<evidence type="ECO:0000256" key="5">
    <source>
        <dbReference type="ARBA" id="ARBA00023136"/>
    </source>
</evidence>
<dbReference type="AlphaFoldDB" id="A0A0F7SPA9"/>
<evidence type="ECO:0000256" key="1">
    <source>
        <dbReference type="ARBA" id="ARBA00004141"/>
    </source>
</evidence>
<feature type="transmembrane region" description="Helical" evidence="7">
    <location>
        <begin position="120"/>
        <end position="139"/>
    </location>
</feature>
<comment type="subcellular location">
    <subcellularLocation>
        <location evidence="1">Membrane</location>
        <topology evidence="1">Multi-pass membrane protein</topology>
    </subcellularLocation>
</comment>
<organism evidence="8">
    <name type="scientific">Phaffia rhodozyma</name>
    <name type="common">Yeast</name>
    <name type="synonym">Xanthophyllomyces dendrorhous</name>
    <dbReference type="NCBI Taxonomy" id="264483"/>
    <lineage>
        <taxon>Eukaryota</taxon>
        <taxon>Fungi</taxon>
        <taxon>Dikarya</taxon>
        <taxon>Basidiomycota</taxon>
        <taxon>Agaricomycotina</taxon>
        <taxon>Tremellomycetes</taxon>
        <taxon>Cystofilobasidiales</taxon>
        <taxon>Mrakiaceae</taxon>
        <taxon>Phaffia</taxon>
    </lineage>
</organism>
<feature type="region of interest" description="Disordered" evidence="6">
    <location>
        <begin position="1"/>
        <end position="64"/>
    </location>
</feature>
<feature type="transmembrane region" description="Helical" evidence="7">
    <location>
        <begin position="145"/>
        <end position="162"/>
    </location>
</feature>
<feature type="compositionally biased region" description="Low complexity" evidence="6">
    <location>
        <begin position="1"/>
        <end position="13"/>
    </location>
</feature>
<evidence type="ECO:0000313" key="8">
    <source>
        <dbReference type="EMBL" id="CED83972.1"/>
    </source>
</evidence>
<evidence type="ECO:0000256" key="3">
    <source>
        <dbReference type="ARBA" id="ARBA00022692"/>
    </source>
</evidence>